<accession>A0A3S5AQ70</accession>
<evidence type="ECO:0000313" key="7">
    <source>
        <dbReference type="Proteomes" id="UP000784294"/>
    </source>
</evidence>
<protein>
    <submittedName>
        <fullName evidence="6">Uncharacterized protein</fullName>
    </submittedName>
</protein>
<evidence type="ECO:0000256" key="2">
    <source>
        <dbReference type="ARBA" id="ARBA00022741"/>
    </source>
</evidence>
<comment type="caution">
    <text evidence="6">The sequence shown here is derived from an EMBL/GenBank/DDBJ whole genome shotgun (WGS) entry which is preliminary data.</text>
</comment>
<organism evidence="6 7">
    <name type="scientific">Protopolystoma xenopodis</name>
    <dbReference type="NCBI Taxonomy" id="117903"/>
    <lineage>
        <taxon>Eukaryota</taxon>
        <taxon>Metazoa</taxon>
        <taxon>Spiralia</taxon>
        <taxon>Lophotrochozoa</taxon>
        <taxon>Platyhelminthes</taxon>
        <taxon>Monogenea</taxon>
        <taxon>Polyopisthocotylea</taxon>
        <taxon>Polystomatidea</taxon>
        <taxon>Polystomatidae</taxon>
        <taxon>Protopolystoma</taxon>
    </lineage>
</organism>
<dbReference type="Proteomes" id="UP000784294">
    <property type="component" value="Unassembled WGS sequence"/>
</dbReference>
<evidence type="ECO:0000256" key="3">
    <source>
        <dbReference type="ARBA" id="ARBA00022840"/>
    </source>
</evidence>
<dbReference type="Gene3D" id="3.40.50.11260">
    <property type="match status" value="1"/>
</dbReference>
<keyword evidence="4" id="KW-0143">Chaperone</keyword>
<sequence>MESALIFFSLFGLKIPHWADAPINLRALLYIPSIKPSIFDMAKDVDSGISLYSKKVLILNKAPNILPKWLRFIRGIVDSEDIPLNLSRELLQDHALIHRINRLLTTRALRFLSMEANKDKAKFALFYNDFNLYLKEGIVLENEQSIREEIAKLLLYETSSLPKGQFTTLEEYGTRMDAGSRIIYYLSAPNRQLAESSPYLEALRQKKPGIEVIFLYEAHDELVLMQLGEFAKKKLVSVENALAEDSPESTQLPNSDSETKSNNIDDKENVFLTTQEAKDLAQWCEKVLGKRVKKVVVSNK</sequence>
<gene>
    <name evidence="6" type="ORF">PXEA_LOCUS19110</name>
</gene>
<dbReference type="InterPro" id="IPR001404">
    <property type="entry name" value="Hsp90_fam"/>
</dbReference>
<dbReference type="AlphaFoldDB" id="A0A3S5AQ70"/>
<dbReference type="FunFam" id="3.30.230.80:FF:000004">
    <property type="entry name" value="Heat shock protein 75 kDa"/>
    <property type="match status" value="1"/>
</dbReference>
<reference evidence="6" key="1">
    <citation type="submission" date="2018-11" db="EMBL/GenBank/DDBJ databases">
        <authorList>
            <consortium name="Pathogen Informatics"/>
        </authorList>
    </citation>
    <scope>NUCLEOTIDE SEQUENCE</scope>
</reference>
<name>A0A3S5AQ70_9PLAT</name>
<dbReference type="Gene3D" id="3.30.230.80">
    <property type="match status" value="1"/>
</dbReference>
<dbReference type="FunFam" id="3.40.50.11260:FF:000004">
    <property type="entry name" value="Heat shock protein 75 mitochondrial"/>
    <property type="match status" value="1"/>
</dbReference>
<dbReference type="InterPro" id="IPR020568">
    <property type="entry name" value="Ribosomal_Su5_D2-typ_SF"/>
</dbReference>
<dbReference type="GO" id="GO:0051082">
    <property type="term" value="F:unfolded protein binding"/>
    <property type="evidence" value="ECO:0007669"/>
    <property type="project" value="InterPro"/>
</dbReference>
<keyword evidence="3" id="KW-0067">ATP-binding</keyword>
<dbReference type="SUPFAM" id="SSF54211">
    <property type="entry name" value="Ribosomal protein S5 domain 2-like"/>
    <property type="match status" value="1"/>
</dbReference>
<proteinExistence type="inferred from homology"/>
<feature type="region of interest" description="Disordered" evidence="5">
    <location>
        <begin position="243"/>
        <end position="268"/>
    </location>
</feature>
<keyword evidence="2" id="KW-0547">Nucleotide-binding</keyword>
<evidence type="ECO:0000313" key="6">
    <source>
        <dbReference type="EMBL" id="VEL25670.1"/>
    </source>
</evidence>
<dbReference type="OrthoDB" id="28737at2759"/>
<evidence type="ECO:0000256" key="4">
    <source>
        <dbReference type="ARBA" id="ARBA00023186"/>
    </source>
</evidence>
<feature type="compositionally biased region" description="Basic and acidic residues" evidence="5">
    <location>
        <begin position="257"/>
        <end position="268"/>
    </location>
</feature>
<evidence type="ECO:0000256" key="5">
    <source>
        <dbReference type="SAM" id="MobiDB-lite"/>
    </source>
</evidence>
<evidence type="ECO:0000256" key="1">
    <source>
        <dbReference type="ARBA" id="ARBA00008239"/>
    </source>
</evidence>
<keyword evidence="7" id="KW-1185">Reference proteome</keyword>
<comment type="similarity">
    <text evidence="1">Belongs to the heat shock protein 90 family.</text>
</comment>
<dbReference type="PANTHER" id="PTHR11528">
    <property type="entry name" value="HEAT SHOCK PROTEIN 90 FAMILY MEMBER"/>
    <property type="match status" value="1"/>
</dbReference>
<dbReference type="GO" id="GO:0016887">
    <property type="term" value="F:ATP hydrolysis activity"/>
    <property type="evidence" value="ECO:0007669"/>
    <property type="project" value="InterPro"/>
</dbReference>
<dbReference type="GO" id="GO:0140662">
    <property type="term" value="F:ATP-dependent protein folding chaperone"/>
    <property type="evidence" value="ECO:0007669"/>
    <property type="project" value="InterPro"/>
</dbReference>
<dbReference type="GO" id="GO:0005524">
    <property type="term" value="F:ATP binding"/>
    <property type="evidence" value="ECO:0007669"/>
    <property type="project" value="UniProtKB-KW"/>
</dbReference>
<dbReference type="EMBL" id="CAAALY010075535">
    <property type="protein sequence ID" value="VEL25670.1"/>
    <property type="molecule type" value="Genomic_DNA"/>
</dbReference>
<dbReference type="Pfam" id="PF00183">
    <property type="entry name" value="HSP90"/>
    <property type="match status" value="1"/>
</dbReference>